<accession>A0A0S3RK46</accession>
<evidence type="ECO:0000313" key="2">
    <source>
        <dbReference type="Proteomes" id="UP000291084"/>
    </source>
</evidence>
<dbReference type="EMBL" id="AP015036">
    <property type="protein sequence ID" value="BAT80893.1"/>
    <property type="molecule type" value="Genomic_DNA"/>
</dbReference>
<evidence type="ECO:0000313" key="1">
    <source>
        <dbReference type="EMBL" id="BAT80893.1"/>
    </source>
</evidence>
<reference evidence="1 2" key="1">
    <citation type="journal article" date="2015" name="Sci. Rep.">
        <title>The power of single molecule real-time sequencing technology in the de novo assembly of a eukaryotic genome.</title>
        <authorList>
            <person name="Sakai H."/>
            <person name="Naito K."/>
            <person name="Ogiso-Tanaka E."/>
            <person name="Takahashi Y."/>
            <person name="Iseki K."/>
            <person name="Muto C."/>
            <person name="Satou K."/>
            <person name="Teruya K."/>
            <person name="Shiroma A."/>
            <person name="Shimoji M."/>
            <person name="Hirano T."/>
            <person name="Itoh T."/>
            <person name="Kaga A."/>
            <person name="Tomooka N."/>
        </authorList>
    </citation>
    <scope>NUCLEOTIDE SEQUENCE [LARGE SCALE GENOMIC DNA]</scope>
    <source>
        <strain evidence="2">cv. Shumari</strain>
    </source>
</reference>
<organism evidence="1 2">
    <name type="scientific">Vigna angularis var. angularis</name>
    <dbReference type="NCBI Taxonomy" id="157739"/>
    <lineage>
        <taxon>Eukaryota</taxon>
        <taxon>Viridiplantae</taxon>
        <taxon>Streptophyta</taxon>
        <taxon>Embryophyta</taxon>
        <taxon>Tracheophyta</taxon>
        <taxon>Spermatophyta</taxon>
        <taxon>Magnoliopsida</taxon>
        <taxon>eudicotyledons</taxon>
        <taxon>Gunneridae</taxon>
        <taxon>Pentapetalae</taxon>
        <taxon>rosids</taxon>
        <taxon>fabids</taxon>
        <taxon>Fabales</taxon>
        <taxon>Fabaceae</taxon>
        <taxon>Papilionoideae</taxon>
        <taxon>50 kb inversion clade</taxon>
        <taxon>NPAAA clade</taxon>
        <taxon>indigoferoid/millettioid clade</taxon>
        <taxon>Phaseoleae</taxon>
        <taxon>Vigna</taxon>
    </lineage>
</organism>
<proteinExistence type="predicted"/>
<name>A0A0S3RK46_PHAAN</name>
<gene>
    <name evidence="1" type="primary">Vigan.03G051200</name>
    <name evidence="1" type="ORF">VIGAN_03051200</name>
</gene>
<dbReference type="AlphaFoldDB" id="A0A0S3RK46"/>
<protein>
    <submittedName>
        <fullName evidence="1">Uncharacterized protein</fullName>
    </submittedName>
</protein>
<sequence>MFFSPTKIKKPPILCVVVSFLGAFPQRLDGDVLLLSYFYAFGWLLQPCLASMKHRAAFQLSRCRSVIQVHSNDSTVSAPT</sequence>
<keyword evidence="2" id="KW-1185">Reference proteome</keyword>
<dbReference type="Proteomes" id="UP000291084">
    <property type="component" value="Chromosome 3"/>
</dbReference>